<dbReference type="SMART" id="SM01273">
    <property type="entry name" value="Mago-bind"/>
    <property type="match status" value="1"/>
</dbReference>
<evidence type="ECO:0000256" key="1">
    <source>
        <dbReference type="ARBA" id="ARBA00009394"/>
    </source>
</evidence>
<dbReference type="AlphaFoldDB" id="A0A183IDI5"/>
<dbReference type="InterPro" id="IPR013083">
    <property type="entry name" value="Znf_RING/FYVE/PHD"/>
</dbReference>
<dbReference type="GO" id="GO:0005634">
    <property type="term" value="C:nucleus"/>
    <property type="evidence" value="ECO:0007669"/>
    <property type="project" value="TreeGrafter"/>
</dbReference>
<dbReference type="PANTHER" id="PTHR10333">
    <property type="entry name" value="INHIBITOR OF GROWTH PROTEIN"/>
    <property type="match status" value="1"/>
</dbReference>
<dbReference type="InterPro" id="IPR011011">
    <property type="entry name" value="Znf_FYVE_PHD"/>
</dbReference>
<evidence type="ECO:0000259" key="3">
    <source>
        <dbReference type="SMART" id="SM01273"/>
    </source>
</evidence>
<dbReference type="GO" id="GO:0045893">
    <property type="term" value="P:positive regulation of DNA-templated transcription"/>
    <property type="evidence" value="ECO:0007669"/>
    <property type="project" value="TreeGrafter"/>
</dbReference>
<comment type="similarity">
    <text evidence="1">Belongs to the pym family.</text>
</comment>
<feature type="domain" description="WIBG Mago-binding" evidence="3">
    <location>
        <begin position="38"/>
        <end position="64"/>
    </location>
</feature>
<dbReference type="OrthoDB" id="5411773at2759"/>
<dbReference type="Gene3D" id="3.30.40.10">
    <property type="entry name" value="Zinc/RING finger domain, C3HC4 (zinc finger)"/>
    <property type="match status" value="1"/>
</dbReference>
<dbReference type="InterPro" id="IPR036348">
    <property type="entry name" value="WIBG_N_sf"/>
</dbReference>
<dbReference type="SUPFAM" id="SSF57903">
    <property type="entry name" value="FYVE/PHD zinc finger"/>
    <property type="match status" value="1"/>
</dbReference>
<proteinExistence type="inferred from homology"/>
<dbReference type="InterPro" id="IPR015362">
    <property type="entry name" value="WIBG_mago-bd"/>
</dbReference>
<reference evidence="4 5" key="2">
    <citation type="submission" date="2018-11" db="EMBL/GenBank/DDBJ databases">
        <authorList>
            <consortium name="Pathogen Informatics"/>
        </authorList>
    </citation>
    <scope>NUCLEOTIDE SEQUENCE [LARGE SCALE GENOMIC DNA]</scope>
</reference>
<dbReference type="Proteomes" id="UP000270296">
    <property type="component" value="Unassembled WGS sequence"/>
</dbReference>
<evidence type="ECO:0000313" key="6">
    <source>
        <dbReference type="WBParaSite" id="SBAD_0000176701-mRNA-1"/>
    </source>
</evidence>
<reference evidence="6" key="1">
    <citation type="submission" date="2016-06" db="UniProtKB">
        <authorList>
            <consortium name="WormBaseParasite"/>
        </authorList>
    </citation>
    <scope>IDENTIFICATION</scope>
</reference>
<organism evidence="6">
    <name type="scientific">Soboliphyme baturini</name>
    <dbReference type="NCBI Taxonomy" id="241478"/>
    <lineage>
        <taxon>Eukaryota</taxon>
        <taxon>Metazoa</taxon>
        <taxon>Ecdysozoa</taxon>
        <taxon>Nematoda</taxon>
        <taxon>Enoplea</taxon>
        <taxon>Dorylaimia</taxon>
        <taxon>Dioctophymatida</taxon>
        <taxon>Dioctophymatoidea</taxon>
        <taxon>Soboliphymatidae</taxon>
        <taxon>Soboliphyme</taxon>
    </lineage>
</organism>
<accession>A0A183IDI5</accession>
<evidence type="ECO:0000313" key="5">
    <source>
        <dbReference type="Proteomes" id="UP000270296"/>
    </source>
</evidence>
<evidence type="ECO:0000256" key="2">
    <source>
        <dbReference type="ARBA" id="ARBA00018898"/>
    </source>
</evidence>
<name>A0A183IDI5_9BILA</name>
<dbReference type="WBParaSite" id="SBAD_0000176701-mRNA-1">
    <property type="protein sequence ID" value="SBAD_0000176701-mRNA-1"/>
    <property type="gene ID" value="SBAD_0000176701"/>
</dbReference>
<gene>
    <name evidence="4" type="ORF">SBAD_LOCUS1679</name>
</gene>
<evidence type="ECO:0000313" key="4">
    <source>
        <dbReference type="EMBL" id="VDO95122.1"/>
    </source>
</evidence>
<dbReference type="Pfam" id="PF09282">
    <property type="entry name" value="Mago-bind"/>
    <property type="match status" value="1"/>
</dbReference>
<sequence>MICCDNTNCLIEWFHFNCVDLITKPKGKWYCPNCRGDRNFYIPASRRPDGTWRKPLKIKSGYVPQEAIPTAVFNDK</sequence>
<protein>
    <recommendedName>
        <fullName evidence="2">Partner of Y14 and mago</fullName>
    </recommendedName>
</protein>
<keyword evidence="5" id="KW-1185">Reference proteome</keyword>
<dbReference type="InterPro" id="IPR028651">
    <property type="entry name" value="ING_fam"/>
</dbReference>
<dbReference type="SUPFAM" id="SSF101931">
    <property type="entry name" value="Pym (Within the bgcn gene intron protein, WIBG), N-terminal domain"/>
    <property type="match status" value="1"/>
</dbReference>
<dbReference type="EMBL" id="UZAM01006909">
    <property type="protein sequence ID" value="VDO95122.1"/>
    <property type="molecule type" value="Genomic_DNA"/>
</dbReference>
<dbReference type="PANTHER" id="PTHR10333:SF89">
    <property type="entry name" value="INHIBITOR OF GROWTH PROTEIN"/>
    <property type="match status" value="1"/>
</dbReference>